<accession>A0A4Y7J8D3</accession>
<dbReference type="Gramene" id="RZC57403">
    <property type="protein sequence ID" value="RZC57403"/>
    <property type="gene ID" value="C5167_004707"/>
</dbReference>
<sequence length="133" mass="15340">MEIVPPEQESLMRKASRESNERREEIARVTSRVFERNTEIVHTIKFVYQLYNMVVHIAYILRSIDGTRNEGRLEAIPTNAGSKLNMVNDETKTLSQIEDDIQLALIRKALVKEKDKVVSSAVNDVISRRNIEK</sequence>
<dbReference type="EMBL" id="CM010718">
    <property type="protein sequence ID" value="RZC57403.1"/>
    <property type="molecule type" value="Genomic_DNA"/>
</dbReference>
<dbReference type="Proteomes" id="UP000316621">
    <property type="component" value="Chromosome 4"/>
</dbReference>
<organism evidence="2 3">
    <name type="scientific">Papaver somniferum</name>
    <name type="common">Opium poppy</name>
    <dbReference type="NCBI Taxonomy" id="3469"/>
    <lineage>
        <taxon>Eukaryota</taxon>
        <taxon>Viridiplantae</taxon>
        <taxon>Streptophyta</taxon>
        <taxon>Embryophyta</taxon>
        <taxon>Tracheophyta</taxon>
        <taxon>Spermatophyta</taxon>
        <taxon>Magnoliopsida</taxon>
        <taxon>Ranunculales</taxon>
        <taxon>Papaveraceae</taxon>
        <taxon>Papaveroideae</taxon>
        <taxon>Papaver</taxon>
    </lineage>
</organism>
<protein>
    <submittedName>
        <fullName evidence="2">Uncharacterized protein</fullName>
    </submittedName>
</protein>
<feature type="region of interest" description="Disordered" evidence="1">
    <location>
        <begin position="1"/>
        <end position="20"/>
    </location>
</feature>
<keyword evidence="3" id="KW-1185">Reference proteome</keyword>
<evidence type="ECO:0000256" key="1">
    <source>
        <dbReference type="SAM" id="MobiDB-lite"/>
    </source>
</evidence>
<evidence type="ECO:0000313" key="3">
    <source>
        <dbReference type="Proteomes" id="UP000316621"/>
    </source>
</evidence>
<reference evidence="2 3" key="1">
    <citation type="journal article" date="2018" name="Science">
        <title>The opium poppy genome and morphinan production.</title>
        <authorList>
            <person name="Guo L."/>
            <person name="Winzer T."/>
            <person name="Yang X."/>
            <person name="Li Y."/>
            <person name="Ning Z."/>
            <person name="He Z."/>
            <person name="Teodor R."/>
            <person name="Lu Y."/>
            <person name="Bowser T.A."/>
            <person name="Graham I.A."/>
            <person name="Ye K."/>
        </authorList>
    </citation>
    <scope>NUCLEOTIDE SEQUENCE [LARGE SCALE GENOMIC DNA]</scope>
    <source>
        <strain evidence="3">cv. HN1</strain>
        <tissue evidence="2">Leaves</tissue>
    </source>
</reference>
<evidence type="ECO:0000313" key="2">
    <source>
        <dbReference type="EMBL" id="RZC57403.1"/>
    </source>
</evidence>
<name>A0A4Y7J8D3_PAPSO</name>
<dbReference type="AlphaFoldDB" id="A0A4Y7J8D3"/>
<proteinExistence type="predicted"/>
<feature type="compositionally biased region" description="Basic and acidic residues" evidence="1">
    <location>
        <begin position="10"/>
        <end position="20"/>
    </location>
</feature>
<gene>
    <name evidence="2" type="ORF">C5167_004707</name>
</gene>